<evidence type="ECO:0000256" key="1">
    <source>
        <dbReference type="SAM" id="MobiDB-lite"/>
    </source>
</evidence>
<feature type="region of interest" description="Disordered" evidence="1">
    <location>
        <begin position="33"/>
        <end position="56"/>
    </location>
</feature>
<evidence type="ECO:0000313" key="2">
    <source>
        <dbReference type="EMBL" id="PWI76843.1"/>
    </source>
</evidence>
<organism evidence="2 3">
    <name type="scientific">Purpureocillium lilacinum</name>
    <name type="common">Paecilomyces lilacinus</name>
    <dbReference type="NCBI Taxonomy" id="33203"/>
    <lineage>
        <taxon>Eukaryota</taxon>
        <taxon>Fungi</taxon>
        <taxon>Dikarya</taxon>
        <taxon>Ascomycota</taxon>
        <taxon>Pezizomycotina</taxon>
        <taxon>Sordariomycetes</taxon>
        <taxon>Hypocreomycetidae</taxon>
        <taxon>Hypocreales</taxon>
        <taxon>Ophiocordycipitaceae</taxon>
        <taxon>Purpureocillium</taxon>
    </lineage>
</organism>
<dbReference type="EMBL" id="LCWV01000001">
    <property type="protein sequence ID" value="PWI76843.1"/>
    <property type="molecule type" value="Genomic_DNA"/>
</dbReference>
<evidence type="ECO:0000313" key="3">
    <source>
        <dbReference type="Proteomes" id="UP000245956"/>
    </source>
</evidence>
<name>A0A2U3EQR1_PURLI</name>
<comment type="caution">
    <text evidence="2">The sequence shown here is derived from an EMBL/GenBank/DDBJ whole genome shotgun (WGS) entry which is preliminary data.</text>
</comment>
<accession>A0A2U3EQR1</accession>
<dbReference type="Proteomes" id="UP000245956">
    <property type="component" value="Unassembled WGS sequence"/>
</dbReference>
<reference evidence="2 3" key="1">
    <citation type="journal article" date="2016" name="Front. Microbiol.">
        <title>Genome and transcriptome sequences reveal the specific parasitism of the nematophagous Purpureocillium lilacinum 36-1.</title>
        <authorList>
            <person name="Xie J."/>
            <person name="Li S."/>
            <person name="Mo C."/>
            <person name="Xiao X."/>
            <person name="Peng D."/>
            <person name="Wang G."/>
            <person name="Xiao Y."/>
        </authorList>
    </citation>
    <scope>NUCLEOTIDE SEQUENCE [LARGE SCALE GENOMIC DNA]</scope>
    <source>
        <strain evidence="2 3">36-1</strain>
    </source>
</reference>
<sequence>MHQPMVRETPHPSVRHYERVSLRQCPPIRAQDALISSPSRSSKSPPPWDQGAGPSALGSRVLRVTVHAAVHLRHPSRLIDINRLGCWASRCSRVKFGGGEPGAVHPCKPSRSANLEVQELQKRSANDVRRHTTLTVMDATKPSRPVSDSVQQNADRFLRRFRHKRLLARLGSSRQ</sequence>
<proteinExistence type="predicted"/>
<protein>
    <submittedName>
        <fullName evidence="2">Uncharacterized protein</fullName>
    </submittedName>
</protein>
<gene>
    <name evidence="2" type="ORF">PCL_04037</name>
</gene>
<dbReference type="AlphaFoldDB" id="A0A2U3EQR1"/>